<sequence length="242" mass="27846">MQIIKLSAIDSTNDYLKQLSREKKLDNFTIVVANEQTKGRGQMGSKWVSEVGKNLTFSVLVKNVMIANEKLFDWNIVVALAVLEVLERHEIQKVSIKWPNDIMADSKKVGGILIENVLKSGESFDSVVGIGLNLNQTNFEHLPKATSLKSLTNKDYDIFETAEEITKKIQEKYQQLDELMQVFWDKYHEKLFKKDKPLAFEDVHNNRFMGIIQGVTHDGKLQVMLEDDSVTFFNIKEIQMLY</sequence>
<dbReference type="Proteomes" id="UP000767947">
    <property type="component" value="Unassembled WGS sequence"/>
</dbReference>
<dbReference type="SUPFAM" id="SSF55681">
    <property type="entry name" value="Class II aaRS and biotin synthetases"/>
    <property type="match status" value="1"/>
</dbReference>
<dbReference type="InterPro" id="IPR004408">
    <property type="entry name" value="Biotin_CoA_COase_ligase"/>
</dbReference>
<dbReference type="PROSITE" id="PS51733">
    <property type="entry name" value="BPL_LPL_CATALYTIC"/>
    <property type="match status" value="1"/>
</dbReference>
<dbReference type="EC" id="6.3.4.15" evidence="3"/>
<dbReference type="Gene3D" id="3.30.930.10">
    <property type="entry name" value="Bira Bifunctional Protein, Domain 2"/>
    <property type="match status" value="1"/>
</dbReference>
<name>A0ABX1QWH1_9FLAO</name>
<dbReference type="PANTHER" id="PTHR12835:SF5">
    <property type="entry name" value="BIOTIN--PROTEIN LIGASE"/>
    <property type="match status" value="1"/>
</dbReference>
<protein>
    <submittedName>
        <fullName evidence="3">Biotin--[acetyl-CoA-carboxylase] ligase</fullName>
        <ecNumber evidence="3">6.3.4.15</ecNumber>
    </submittedName>
</protein>
<dbReference type="EMBL" id="JAAMPT010000206">
    <property type="protein sequence ID" value="NMH25179.1"/>
    <property type="molecule type" value="Genomic_DNA"/>
</dbReference>
<keyword evidence="1 3" id="KW-0436">Ligase</keyword>
<feature type="domain" description="BPL/LPL catalytic" evidence="2">
    <location>
        <begin position="1"/>
        <end position="177"/>
    </location>
</feature>
<dbReference type="NCBIfam" id="TIGR00121">
    <property type="entry name" value="birA_ligase"/>
    <property type="match status" value="1"/>
</dbReference>
<dbReference type="InterPro" id="IPR045864">
    <property type="entry name" value="aa-tRNA-synth_II/BPL/LPL"/>
</dbReference>
<organism evidence="3 4">
    <name type="scientific">Flavobacterium solisilvae</name>
    <dbReference type="NCBI Taxonomy" id="1852019"/>
    <lineage>
        <taxon>Bacteria</taxon>
        <taxon>Pseudomonadati</taxon>
        <taxon>Bacteroidota</taxon>
        <taxon>Flavobacteriia</taxon>
        <taxon>Flavobacteriales</taxon>
        <taxon>Flavobacteriaceae</taxon>
        <taxon>Flavobacterium</taxon>
    </lineage>
</organism>
<dbReference type="PANTHER" id="PTHR12835">
    <property type="entry name" value="BIOTIN PROTEIN LIGASE"/>
    <property type="match status" value="1"/>
</dbReference>
<dbReference type="RefSeq" id="WP_169523757.1">
    <property type="nucleotide sequence ID" value="NZ_JAAMPT010000206.1"/>
</dbReference>
<keyword evidence="4" id="KW-1185">Reference proteome</keyword>
<dbReference type="Pfam" id="PF03099">
    <property type="entry name" value="BPL_LplA_LipB"/>
    <property type="match status" value="1"/>
</dbReference>
<evidence type="ECO:0000313" key="4">
    <source>
        <dbReference type="Proteomes" id="UP000767947"/>
    </source>
</evidence>
<accession>A0ABX1QWH1</accession>
<evidence type="ECO:0000313" key="3">
    <source>
        <dbReference type="EMBL" id="NMH25179.1"/>
    </source>
</evidence>
<dbReference type="InterPro" id="IPR004143">
    <property type="entry name" value="BPL_LPL_catalytic"/>
</dbReference>
<proteinExistence type="predicted"/>
<reference evidence="3 4" key="1">
    <citation type="submission" date="2020-02" db="EMBL/GenBank/DDBJ databases">
        <title>Flavobacterium sp. genome.</title>
        <authorList>
            <person name="Jung H.S."/>
            <person name="Baek J.H."/>
            <person name="Jeon C.O."/>
        </authorList>
    </citation>
    <scope>NUCLEOTIDE SEQUENCE [LARGE SCALE GENOMIC DNA]</scope>
    <source>
        <strain evidence="3 4">SE-s27</strain>
    </source>
</reference>
<dbReference type="CDD" id="cd16442">
    <property type="entry name" value="BPL"/>
    <property type="match status" value="1"/>
</dbReference>
<gene>
    <name evidence="3" type="ORF">G6042_07850</name>
</gene>
<dbReference type="GO" id="GO:0004077">
    <property type="term" value="F:biotin--[biotin carboxyl-carrier protein] ligase activity"/>
    <property type="evidence" value="ECO:0007669"/>
    <property type="project" value="UniProtKB-EC"/>
</dbReference>
<evidence type="ECO:0000256" key="1">
    <source>
        <dbReference type="ARBA" id="ARBA00022598"/>
    </source>
</evidence>
<evidence type="ECO:0000259" key="2">
    <source>
        <dbReference type="PROSITE" id="PS51733"/>
    </source>
</evidence>
<comment type="caution">
    <text evidence="3">The sequence shown here is derived from an EMBL/GenBank/DDBJ whole genome shotgun (WGS) entry which is preliminary data.</text>
</comment>